<dbReference type="EMBL" id="MCFE01000068">
    <property type="protein sequence ID" value="ORY01538.1"/>
    <property type="molecule type" value="Genomic_DNA"/>
</dbReference>
<reference evidence="2 3" key="1">
    <citation type="submission" date="2016-07" db="EMBL/GenBank/DDBJ databases">
        <title>Pervasive Adenine N6-methylation of Active Genes in Fungi.</title>
        <authorList>
            <consortium name="DOE Joint Genome Institute"/>
            <person name="Mondo S.J."/>
            <person name="Dannebaum R.O."/>
            <person name="Kuo R.C."/>
            <person name="Labutti K."/>
            <person name="Haridas S."/>
            <person name="Kuo A."/>
            <person name="Salamov A."/>
            <person name="Ahrendt S.R."/>
            <person name="Lipzen A."/>
            <person name="Sullivan W."/>
            <person name="Andreopoulos W.B."/>
            <person name="Clum A."/>
            <person name="Lindquist E."/>
            <person name="Daum C."/>
            <person name="Ramamoorthy G.K."/>
            <person name="Gryganskyi A."/>
            <person name="Culley D."/>
            <person name="Magnuson J.K."/>
            <person name="James T.Y."/>
            <person name="O'Malley M.A."/>
            <person name="Stajich J.E."/>
            <person name="Spatafora J.W."/>
            <person name="Visel A."/>
            <person name="Grigoriev I.V."/>
        </authorList>
    </citation>
    <scope>NUCLEOTIDE SEQUENCE [LARGE SCALE GENOMIC DNA]</scope>
    <source>
        <strain evidence="2 3">CBS 931.73</strain>
    </source>
</reference>
<sequence length="167" mass="17658">MLYNCKMNLLHGSMCVLLASSYLDQTEAFVAKGSSSHVANMNFHQLSNSGSNFGRLSKRELAELESDMMEISNLGIKDLTNPLSKVLAKTGVSLGTVAVALTAKGVLTPLAKLLGGSYSGVSKLVNPLTRALTTAIIRKGKVKTFNNLGDKKAEAPAAVEESAEAEE</sequence>
<evidence type="ECO:0000313" key="3">
    <source>
        <dbReference type="Proteomes" id="UP000193498"/>
    </source>
</evidence>
<feature type="signal peptide" evidence="1">
    <location>
        <begin position="1"/>
        <end position="28"/>
    </location>
</feature>
<name>A0A1Y1YU24_9FUNG</name>
<proteinExistence type="predicted"/>
<organism evidence="2 3">
    <name type="scientific">Basidiobolus meristosporus CBS 931.73</name>
    <dbReference type="NCBI Taxonomy" id="1314790"/>
    <lineage>
        <taxon>Eukaryota</taxon>
        <taxon>Fungi</taxon>
        <taxon>Fungi incertae sedis</taxon>
        <taxon>Zoopagomycota</taxon>
        <taxon>Entomophthoromycotina</taxon>
        <taxon>Basidiobolomycetes</taxon>
        <taxon>Basidiobolales</taxon>
        <taxon>Basidiobolaceae</taxon>
        <taxon>Basidiobolus</taxon>
    </lineage>
</organism>
<evidence type="ECO:0000256" key="1">
    <source>
        <dbReference type="SAM" id="SignalP"/>
    </source>
</evidence>
<dbReference type="InParanoid" id="A0A1Y1YU24"/>
<gene>
    <name evidence="2" type="ORF">K493DRAFT_388817</name>
</gene>
<keyword evidence="1" id="KW-0732">Signal</keyword>
<protein>
    <recommendedName>
        <fullName evidence="4">DUF1279 domain-containing protein</fullName>
    </recommendedName>
</protein>
<keyword evidence="3" id="KW-1185">Reference proteome</keyword>
<accession>A0A1Y1YU24</accession>
<evidence type="ECO:0008006" key="4">
    <source>
        <dbReference type="Google" id="ProtNLM"/>
    </source>
</evidence>
<feature type="chain" id="PRO_5012892231" description="DUF1279 domain-containing protein" evidence="1">
    <location>
        <begin position="29"/>
        <end position="167"/>
    </location>
</feature>
<dbReference type="Proteomes" id="UP000193498">
    <property type="component" value="Unassembled WGS sequence"/>
</dbReference>
<dbReference type="AlphaFoldDB" id="A0A1Y1YU24"/>
<comment type="caution">
    <text evidence="2">The sequence shown here is derived from an EMBL/GenBank/DDBJ whole genome shotgun (WGS) entry which is preliminary data.</text>
</comment>
<evidence type="ECO:0000313" key="2">
    <source>
        <dbReference type="EMBL" id="ORY01538.1"/>
    </source>
</evidence>